<dbReference type="Pfam" id="PF12142">
    <property type="entry name" value="PPO1_DWL"/>
    <property type="match status" value="1"/>
</dbReference>
<dbReference type="GO" id="GO:0046872">
    <property type="term" value="F:metal ion binding"/>
    <property type="evidence" value="ECO:0007669"/>
    <property type="project" value="UniProtKB-KW"/>
</dbReference>
<dbReference type="PANTHER" id="PTHR11474:SF76">
    <property type="entry name" value="SHKT DOMAIN-CONTAINING PROTEIN"/>
    <property type="match status" value="1"/>
</dbReference>
<evidence type="ECO:0000256" key="6">
    <source>
        <dbReference type="ARBA" id="ARBA00023008"/>
    </source>
</evidence>
<evidence type="ECO:0000313" key="15">
    <source>
        <dbReference type="Proteomes" id="UP000737018"/>
    </source>
</evidence>
<comment type="caution">
    <text evidence="14">The sequence shown here is derived from an EMBL/GenBank/DDBJ whole genome shotgun (WGS) entry which is preliminary data.</text>
</comment>
<keyword evidence="6 9" id="KW-0186">Copper</keyword>
<dbReference type="Pfam" id="PF00264">
    <property type="entry name" value="Tyrosinase"/>
    <property type="match status" value="1"/>
</dbReference>
<keyword evidence="8 10" id="KW-1015">Disulfide bond</keyword>
<organism evidence="14 15">
    <name type="scientific">Castanea mollissima</name>
    <name type="common">Chinese chestnut</name>
    <dbReference type="NCBI Taxonomy" id="60419"/>
    <lineage>
        <taxon>Eukaryota</taxon>
        <taxon>Viridiplantae</taxon>
        <taxon>Streptophyta</taxon>
        <taxon>Embryophyta</taxon>
        <taxon>Tracheophyta</taxon>
        <taxon>Spermatophyta</taxon>
        <taxon>Magnoliopsida</taxon>
        <taxon>eudicotyledons</taxon>
        <taxon>Gunneridae</taxon>
        <taxon>Pentapetalae</taxon>
        <taxon>rosids</taxon>
        <taxon>fabids</taxon>
        <taxon>Fagales</taxon>
        <taxon>Fagaceae</taxon>
        <taxon>Castanea</taxon>
    </lineage>
</organism>
<feature type="disulfide bond" evidence="10">
    <location>
        <begin position="106"/>
        <end position="121"/>
    </location>
</feature>
<dbReference type="PROSITE" id="PS00498">
    <property type="entry name" value="TYROSINASE_2"/>
    <property type="match status" value="1"/>
</dbReference>
<dbReference type="GO" id="GO:0046148">
    <property type="term" value="P:pigment biosynthetic process"/>
    <property type="evidence" value="ECO:0007669"/>
    <property type="project" value="InterPro"/>
</dbReference>
<evidence type="ECO:0000256" key="3">
    <source>
        <dbReference type="ARBA" id="ARBA00022723"/>
    </source>
</evidence>
<evidence type="ECO:0000259" key="13">
    <source>
        <dbReference type="PROSITE" id="PS00498"/>
    </source>
</evidence>
<evidence type="ECO:0000256" key="8">
    <source>
        <dbReference type="ARBA" id="ARBA00023157"/>
    </source>
</evidence>
<evidence type="ECO:0000256" key="7">
    <source>
        <dbReference type="ARBA" id="ARBA00023078"/>
    </source>
</evidence>
<dbReference type="PANTHER" id="PTHR11474">
    <property type="entry name" value="TYROSINASE FAMILY MEMBER"/>
    <property type="match status" value="1"/>
</dbReference>
<evidence type="ECO:0000256" key="9">
    <source>
        <dbReference type="PIRSR" id="PIRSR000290-1"/>
    </source>
</evidence>
<feature type="binding site" evidence="9">
    <location>
        <position position="369"/>
    </location>
    <ligand>
        <name>Cu cation</name>
        <dbReference type="ChEBI" id="CHEBI:23378"/>
        <label>B</label>
    </ligand>
</feature>
<feature type="cross-link" description="2'-(S-cysteinyl)-histidine (Cys-His)" evidence="11">
    <location>
        <begin position="186"/>
        <end position="203"/>
    </location>
</feature>
<feature type="binding site" evidence="9">
    <location>
        <position position="212"/>
    </location>
    <ligand>
        <name>Cu cation</name>
        <dbReference type="ChEBI" id="CHEBI:23378"/>
        <label>A</label>
    </ligand>
</feature>
<evidence type="ECO:0000256" key="4">
    <source>
        <dbReference type="ARBA" id="ARBA00022784"/>
    </source>
</evidence>
<dbReference type="InterPro" id="IPR022740">
    <property type="entry name" value="Polyphenol_oxidase_C"/>
</dbReference>
<feature type="disulfide bond" evidence="10">
    <location>
        <begin position="120"/>
        <end position="183"/>
    </location>
</feature>
<evidence type="ECO:0000313" key="14">
    <source>
        <dbReference type="EMBL" id="KAF3963890.1"/>
    </source>
</evidence>
<evidence type="ECO:0000256" key="10">
    <source>
        <dbReference type="PIRSR" id="PIRSR000290-2"/>
    </source>
</evidence>
<dbReference type="InterPro" id="IPR002227">
    <property type="entry name" value="Tyrosinase_Cu-bd"/>
</dbReference>
<dbReference type="PIRSF" id="PIRSF000290">
    <property type="entry name" value="PPO_plant"/>
    <property type="match status" value="1"/>
</dbReference>
<comment type="similarity">
    <text evidence="2">Belongs to the tyrosinase family.</text>
</comment>
<feature type="binding site" evidence="9">
    <location>
        <position position="334"/>
    </location>
    <ligand>
        <name>Cu cation</name>
        <dbReference type="ChEBI" id="CHEBI:23378"/>
        <label>B</label>
    </ligand>
</feature>
<dbReference type="Gene3D" id="1.10.1280.10">
    <property type="entry name" value="Di-copper center containing domain from catechol oxidase"/>
    <property type="match status" value="1"/>
</dbReference>
<proteinExistence type="inferred from homology"/>
<protein>
    <recommendedName>
        <fullName evidence="13">Tyrosinase copper-binding domain-containing protein</fullName>
    </recommendedName>
</protein>
<dbReference type="InterPro" id="IPR016213">
    <property type="entry name" value="Polyphenol_oxidase"/>
</dbReference>
<evidence type="ECO:0000256" key="12">
    <source>
        <dbReference type="SAM" id="MobiDB-lite"/>
    </source>
</evidence>
<feature type="binding site" evidence="9">
    <location>
        <position position="203"/>
    </location>
    <ligand>
        <name>Cu cation</name>
        <dbReference type="ChEBI" id="CHEBI:23378"/>
        <label>A</label>
    </ligand>
</feature>
<evidence type="ECO:0000256" key="5">
    <source>
        <dbReference type="ARBA" id="ARBA00023002"/>
    </source>
</evidence>
<name>A0A8J4RCB2_9ROSI</name>
<feature type="binding site" evidence="9">
    <location>
        <position position="182"/>
    </location>
    <ligand>
        <name>Cu cation</name>
        <dbReference type="ChEBI" id="CHEBI:23378"/>
        <label>A</label>
    </ligand>
</feature>
<dbReference type="AlphaFoldDB" id="A0A8J4RCB2"/>
<comment type="cofactor">
    <cofactor evidence="9">
        <name>Cu(2+)</name>
        <dbReference type="ChEBI" id="CHEBI:29036"/>
    </cofactor>
    <text evidence="9">Binds 2 copper ions per subunit.</text>
</comment>
<keyword evidence="5" id="KW-0560">Oxidoreductase</keyword>
<evidence type="ECO:0000256" key="1">
    <source>
        <dbReference type="ARBA" id="ARBA00004456"/>
    </source>
</evidence>
<feature type="domain" description="Tyrosinase copper-binding" evidence="13">
    <location>
        <begin position="362"/>
        <end position="373"/>
    </location>
</feature>
<dbReference type="SUPFAM" id="SSF48056">
    <property type="entry name" value="Di-copper centre-containing domain"/>
    <property type="match status" value="1"/>
</dbReference>
<keyword evidence="3 9" id="KW-0479">Metal-binding</keyword>
<dbReference type="InterPro" id="IPR050316">
    <property type="entry name" value="Tyrosinase/Hemocyanin"/>
</dbReference>
<feature type="region of interest" description="Disordered" evidence="12">
    <location>
        <begin position="1"/>
        <end position="25"/>
    </location>
</feature>
<feature type="compositionally biased region" description="Polar residues" evidence="12">
    <location>
        <begin position="1"/>
        <end position="15"/>
    </location>
</feature>
<dbReference type="InterPro" id="IPR022739">
    <property type="entry name" value="Polyphenol_oxidase_cen"/>
</dbReference>
<sequence>MASLSQPSHTITTRTHIPPSSLSPFLPKKTHLSKLPKRIHHLAPSVVSCKAQNDDQKGQQQQSPLEMFDRRDVLIGLGGLYGATNLYNDDPFAMAAPVSAPALTKCSKAYLPAGAKPVNCCPPSSTKIIDFKRPPQNSPLRVRPAAHLVDKEYIAKYSQAIKLMKALPANDPRNFTQQANVHCAYCDGAYDQVGFPDLEVQVHNSWLFYPFHRYYLYFYEKILGKLIDDPTFALPFWNWDSPSGMKMPAMLADPKSPLYDTYRNAKHQPPTLLDLDYSGTDESTRSQDQLSSNLTVMYRQMVSNGKNPKLFFGNAYRAGSDPDPGAGSIENIPHGPLHLWCGDTTQPNLEDMGNFYSAAGRDPIFFSHHSNVDRMWTIWKTLGGKKRSDPKDKDWLNTTFLFYDENAQAVRVKVKDCLEPTHLNYVYQDVEIPWLKSKPTPRKSKTKKVAKLFQLGGGVGVAQAAETSSSSVRFPVVLDKVISTVVSRPKKKRSKDEKEDEEEVLVVEGIQFERDSAVKFDVYVNDEDDSPSRPDKTEFAGSFVNVPHRHNHTKKMNTCLNLGITELLEDLDAEDDDSVVVTLVPRFGKGLATIGGIKIEFVS</sequence>
<dbReference type="Pfam" id="PF12143">
    <property type="entry name" value="PPO1_KFDV"/>
    <property type="match status" value="1"/>
</dbReference>
<dbReference type="FunFam" id="1.10.1280.10:FF:000007">
    <property type="entry name" value="Polyphenol oxidase, chloroplastic"/>
    <property type="match status" value="1"/>
</dbReference>
<evidence type="ECO:0000256" key="11">
    <source>
        <dbReference type="PIRSR" id="PIRSR000290-3"/>
    </source>
</evidence>
<keyword evidence="7" id="KW-0793">Thylakoid</keyword>
<keyword evidence="4" id="KW-0883">Thioether bond</keyword>
<feature type="binding site" evidence="9">
    <location>
        <position position="338"/>
    </location>
    <ligand>
        <name>Cu cation</name>
        <dbReference type="ChEBI" id="CHEBI:23378"/>
        <label>B</label>
    </ligand>
</feature>
<dbReference type="Proteomes" id="UP000737018">
    <property type="component" value="Unassembled WGS sequence"/>
</dbReference>
<gene>
    <name evidence="14" type="ORF">CMV_011766</name>
</gene>
<evidence type="ECO:0000256" key="2">
    <source>
        <dbReference type="ARBA" id="ARBA00009928"/>
    </source>
</evidence>
<comment type="subcellular location">
    <subcellularLocation>
        <location evidence="1">Plastid</location>
        <location evidence="1">Chloroplast thylakoid lumen</location>
    </subcellularLocation>
</comment>
<keyword evidence="15" id="KW-1185">Reference proteome</keyword>
<reference evidence="14" key="1">
    <citation type="submission" date="2020-03" db="EMBL/GenBank/DDBJ databases">
        <title>Castanea mollissima Vanexum genome sequencing.</title>
        <authorList>
            <person name="Staton M."/>
        </authorList>
    </citation>
    <scope>NUCLEOTIDE SEQUENCE</scope>
    <source>
        <tissue evidence="14">Leaf</tissue>
    </source>
</reference>
<dbReference type="OrthoDB" id="6132182at2759"/>
<dbReference type="EMBL" id="JRKL02001455">
    <property type="protein sequence ID" value="KAF3963890.1"/>
    <property type="molecule type" value="Genomic_DNA"/>
</dbReference>
<dbReference type="GO" id="GO:0009543">
    <property type="term" value="C:chloroplast thylakoid lumen"/>
    <property type="evidence" value="ECO:0007669"/>
    <property type="project" value="UniProtKB-SubCell"/>
</dbReference>
<dbReference type="PRINTS" id="PR00092">
    <property type="entry name" value="TYROSINASE"/>
</dbReference>
<accession>A0A8J4RCB2</accession>
<dbReference type="InterPro" id="IPR008922">
    <property type="entry name" value="Di-copper_centre_dom_sf"/>
</dbReference>
<dbReference type="GO" id="GO:0004097">
    <property type="term" value="F:catechol oxidase activity"/>
    <property type="evidence" value="ECO:0007669"/>
    <property type="project" value="InterPro"/>
</dbReference>